<protein>
    <submittedName>
        <fullName evidence="1">Uncharacterized protein</fullName>
    </submittedName>
</protein>
<reference evidence="1 2" key="1">
    <citation type="submission" date="2015-10" db="EMBL/GenBank/DDBJ databases">
        <title>Genomic differences between typical nodule nitrogen-fixing rhizobial strains and those coming from bean seeds.</title>
        <authorList>
            <person name="Peralta H."/>
            <person name="Aguilar-Vera A."/>
            <person name="Diaz R."/>
            <person name="Mora Y."/>
            <person name="Martinez-Batallar G."/>
            <person name="Salazar E."/>
            <person name="Vargas-Lagunas C."/>
            <person name="Encarnacion S."/>
            <person name="Girard L."/>
            <person name="Mora J."/>
        </authorList>
    </citation>
    <scope>NUCLEOTIDE SEQUENCE [LARGE SCALE GENOMIC DNA]</scope>
    <source>
        <strain evidence="1 2">CFNEI 73</strain>
        <plasmid evidence="1 2">C</plasmid>
    </source>
</reference>
<dbReference type="EMBL" id="CP013110">
    <property type="protein sequence ID" value="APG94861.1"/>
    <property type="molecule type" value="Genomic_DNA"/>
</dbReference>
<dbReference type="KEGG" id="same:SAMCFNEI73_pC1150"/>
<proteinExistence type="predicted"/>
<keyword evidence="2" id="KW-1185">Reference proteome</keyword>
<name>A0A1L3LXT5_9HYPH</name>
<geneLocation type="plasmid" evidence="1 2">
    <name>C</name>
</geneLocation>
<evidence type="ECO:0000313" key="1">
    <source>
        <dbReference type="EMBL" id="APG94861.1"/>
    </source>
</evidence>
<keyword evidence="1" id="KW-0614">Plasmid</keyword>
<dbReference type="Proteomes" id="UP000182306">
    <property type="component" value="Plasmid C"/>
</dbReference>
<dbReference type="AlphaFoldDB" id="A0A1L3LXT5"/>
<organism evidence="1 2">
    <name type="scientific">Sinorhizobium americanum</name>
    <dbReference type="NCBI Taxonomy" id="194963"/>
    <lineage>
        <taxon>Bacteria</taxon>
        <taxon>Pseudomonadati</taxon>
        <taxon>Pseudomonadota</taxon>
        <taxon>Alphaproteobacteria</taxon>
        <taxon>Hyphomicrobiales</taxon>
        <taxon>Rhizobiaceae</taxon>
        <taxon>Sinorhizobium/Ensifer group</taxon>
        <taxon>Sinorhizobium</taxon>
    </lineage>
</organism>
<sequence length="62" mass="6682">MFTRRNDRLAPEKQASATFPVAVLLLAICAIFVYLTIGGGLLEDGTDTVVYTPQVADSTGHR</sequence>
<accession>A0A1L3LXT5</accession>
<dbReference type="RefSeq" id="WP_064254875.1">
    <property type="nucleotide sequence ID" value="NZ_CP013110.1"/>
</dbReference>
<gene>
    <name evidence="1" type="ORF">SAMCFNEI73_pC1150</name>
</gene>
<dbReference type="OrthoDB" id="8281094at2"/>
<evidence type="ECO:0000313" key="2">
    <source>
        <dbReference type="Proteomes" id="UP000182306"/>
    </source>
</evidence>